<dbReference type="PATRIC" id="fig|1705565.3.peg.5144"/>
<keyword evidence="1" id="KW-0472">Membrane</keyword>
<dbReference type="Proteomes" id="UP000036932">
    <property type="component" value="Unassembled WGS sequence"/>
</dbReference>
<reference evidence="3" key="1">
    <citation type="submission" date="2015-08" db="EMBL/GenBank/DDBJ databases">
        <title>Genome sequencing project for genomic taxonomy and phylogenomics of Bacillus-like bacteria.</title>
        <authorList>
            <person name="Liu B."/>
            <person name="Wang J."/>
            <person name="Zhu Y."/>
            <person name="Liu G."/>
            <person name="Chen Q."/>
            <person name="Chen Z."/>
            <person name="Lan J."/>
            <person name="Che J."/>
            <person name="Ge C."/>
            <person name="Shi H."/>
            <person name="Pan Z."/>
            <person name="Liu X."/>
        </authorList>
    </citation>
    <scope>NUCLEOTIDE SEQUENCE [LARGE SCALE GENOMIC DNA]</scope>
    <source>
        <strain evidence="3">FJAT-22460</strain>
    </source>
</reference>
<name>A0A0M1P8N6_9BACL</name>
<sequence>MEVSIEETDKEYIVTSYVNGEKESQTTKNKETRDMMTIDNDGKVEYSNESDYIEKIAPNPVISENDSFATNSTSNWTLVDSAYNSNPNVKQWGYLYKQEKITFGETYNLNYDSGTRVSIIVGVITGLVTVGSGGIITAILVALGSTIVADKITKAISGQVYGRFAAQDLEVRSNGKIGLRSKRTIVDAKVINTKNGQVQWVPLRVEGDGRSNTDLCIIGAYNAWLLN</sequence>
<dbReference type="OrthoDB" id="2590482at2"/>
<organism evidence="2 3">
    <name type="scientific">Paenibacillus solani</name>
    <dbReference type="NCBI Taxonomy" id="1705565"/>
    <lineage>
        <taxon>Bacteria</taxon>
        <taxon>Bacillati</taxon>
        <taxon>Bacillota</taxon>
        <taxon>Bacilli</taxon>
        <taxon>Bacillales</taxon>
        <taxon>Paenibacillaceae</taxon>
        <taxon>Paenibacillus</taxon>
    </lineage>
</organism>
<keyword evidence="3" id="KW-1185">Reference proteome</keyword>
<accession>A0A0M1P8N6</accession>
<keyword evidence="1" id="KW-1133">Transmembrane helix</keyword>
<evidence type="ECO:0000313" key="3">
    <source>
        <dbReference type="Proteomes" id="UP000036932"/>
    </source>
</evidence>
<protein>
    <submittedName>
        <fullName evidence="2">Uncharacterized protein</fullName>
    </submittedName>
</protein>
<gene>
    <name evidence="2" type="ORF">AM231_15385</name>
</gene>
<evidence type="ECO:0000256" key="1">
    <source>
        <dbReference type="SAM" id="Phobius"/>
    </source>
</evidence>
<evidence type="ECO:0000313" key="2">
    <source>
        <dbReference type="EMBL" id="KOR90369.1"/>
    </source>
</evidence>
<feature type="transmembrane region" description="Helical" evidence="1">
    <location>
        <begin position="119"/>
        <end position="144"/>
    </location>
</feature>
<comment type="caution">
    <text evidence="2">The sequence shown here is derived from an EMBL/GenBank/DDBJ whole genome shotgun (WGS) entry which is preliminary data.</text>
</comment>
<keyword evidence="1" id="KW-0812">Transmembrane</keyword>
<proteinExistence type="predicted"/>
<dbReference type="AlphaFoldDB" id="A0A0M1P8N6"/>
<dbReference type="EMBL" id="LIUT01000001">
    <property type="protein sequence ID" value="KOR90369.1"/>
    <property type="molecule type" value="Genomic_DNA"/>
</dbReference>